<dbReference type="Pfam" id="PF16940">
    <property type="entry name" value="Tic110"/>
    <property type="match status" value="1"/>
</dbReference>
<reference evidence="1 2" key="1">
    <citation type="submission" date="2018-07" db="EMBL/GenBank/DDBJ databases">
        <title>Genome assembly of strain KB82.</title>
        <authorList>
            <person name="Kukolya J."/>
            <person name="Horvath B."/>
            <person name="Nagy I."/>
            <person name="Toth A."/>
        </authorList>
    </citation>
    <scope>NUCLEOTIDE SEQUENCE [LARGE SCALE GENOMIC DNA]</scope>
    <source>
        <strain evidence="1 2">Kb82</strain>
    </source>
</reference>
<dbReference type="EMBL" id="PRDM01000003">
    <property type="protein sequence ID" value="MBE8726196.1"/>
    <property type="molecule type" value="Genomic_DNA"/>
</dbReference>
<keyword evidence="2" id="KW-1185">Reference proteome</keyword>
<protein>
    <submittedName>
        <fullName evidence="1">Uncharacterized protein</fullName>
    </submittedName>
</protein>
<dbReference type="RefSeq" id="WP_194139386.1">
    <property type="nucleotide sequence ID" value="NZ_PRDM01000003.1"/>
</dbReference>
<organism evidence="1 2">
    <name type="scientific">Flavobacterium hungaricum</name>
    <dbReference type="NCBI Taxonomy" id="2082725"/>
    <lineage>
        <taxon>Bacteria</taxon>
        <taxon>Pseudomonadati</taxon>
        <taxon>Bacteroidota</taxon>
        <taxon>Flavobacteriia</taxon>
        <taxon>Flavobacteriales</taxon>
        <taxon>Flavobacteriaceae</taxon>
        <taxon>Flavobacterium</taxon>
    </lineage>
</organism>
<dbReference type="InterPro" id="IPR031610">
    <property type="entry name" value="TIC110"/>
</dbReference>
<comment type="caution">
    <text evidence="1">The sequence shown here is derived from an EMBL/GenBank/DDBJ whole genome shotgun (WGS) entry which is preliminary data.</text>
</comment>
<evidence type="ECO:0000313" key="1">
    <source>
        <dbReference type="EMBL" id="MBE8726196.1"/>
    </source>
</evidence>
<gene>
    <name evidence="1" type="ORF">C4F50_14760</name>
</gene>
<accession>A0ABR9TLG8</accession>
<dbReference type="Proteomes" id="UP000640614">
    <property type="component" value="Unassembled WGS sequence"/>
</dbReference>
<proteinExistence type="predicted"/>
<name>A0ABR9TLG8_9FLAO</name>
<evidence type="ECO:0000313" key="2">
    <source>
        <dbReference type="Proteomes" id="UP000640614"/>
    </source>
</evidence>
<sequence length="359" mass="42639">MRENIFQIVPLVRPSFFQKIFKQLPIENSVIEVNNLLASYSIKDIPKEHINEIEEKYQINLEKEFKLNLEEFYAVYLNHYLKDGILKDSDFENLNHLSYILSLKKDSVEMLVLKIGEIVYRKFFTKAISNGRLIRREEEFLEKIENEMNLPKTLVNKISYEMKNNFLQDYVRNVINNKELSPDIEKEINNISESLRIDLVFTKDITKQIENLKLYWKIENLDLQTIEADILIQKSETCYFRANSVKWYEFKSLRQKPTNYISNFKVLKEFYLNLNSQGANNNNPYIKYVDSGSLYLTNKRIIFIGRNKNINIRFEKILRLTPQLDGIEVEKDTIKSAFIQLTNKADEFSLILNKLIIIK</sequence>